<dbReference type="GeneID" id="43601718"/>
<evidence type="ECO:0000313" key="2">
    <source>
        <dbReference type="Proteomes" id="UP000254866"/>
    </source>
</evidence>
<dbReference type="AlphaFoldDB" id="A0A370TD70"/>
<gene>
    <name evidence="1" type="ORF">BP5553_08869</name>
</gene>
<organism evidence="1 2">
    <name type="scientific">Venustampulla echinocandica</name>
    <dbReference type="NCBI Taxonomy" id="2656787"/>
    <lineage>
        <taxon>Eukaryota</taxon>
        <taxon>Fungi</taxon>
        <taxon>Dikarya</taxon>
        <taxon>Ascomycota</taxon>
        <taxon>Pezizomycotina</taxon>
        <taxon>Leotiomycetes</taxon>
        <taxon>Helotiales</taxon>
        <taxon>Pleuroascaceae</taxon>
        <taxon>Venustampulla</taxon>
    </lineage>
</organism>
<proteinExistence type="predicted"/>
<protein>
    <submittedName>
        <fullName evidence="1">Uncharacterized protein</fullName>
    </submittedName>
</protein>
<accession>A0A370TD70</accession>
<dbReference type="RefSeq" id="XP_031866135.1">
    <property type="nucleotide sequence ID" value="XM_032017492.1"/>
</dbReference>
<reference evidence="1 2" key="1">
    <citation type="journal article" date="2018" name="IMA Fungus">
        <title>IMA Genome-F 9: Draft genome sequence of Annulohypoxylon stygium, Aspergillus mulundensis, Berkeleyomyces basicola (syn. Thielaviopsis basicola), Ceratocystis smalleyi, two Cercospora beticola strains, Coleophoma cylindrospora, Fusarium fracticaudum, Phialophora cf. hyalina, and Morchella septimelata.</title>
        <authorList>
            <person name="Wingfield B.D."/>
            <person name="Bills G.F."/>
            <person name="Dong Y."/>
            <person name="Huang W."/>
            <person name="Nel W.J."/>
            <person name="Swalarsk-Parry B.S."/>
            <person name="Vaghefi N."/>
            <person name="Wilken P.M."/>
            <person name="An Z."/>
            <person name="de Beer Z.W."/>
            <person name="De Vos L."/>
            <person name="Chen L."/>
            <person name="Duong T.A."/>
            <person name="Gao Y."/>
            <person name="Hammerbacher A."/>
            <person name="Kikkert J.R."/>
            <person name="Li Y."/>
            <person name="Li H."/>
            <person name="Li K."/>
            <person name="Li Q."/>
            <person name="Liu X."/>
            <person name="Ma X."/>
            <person name="Naidoo K."/>
            <person name="Pethybridge S.J."/>
            <person name="Sun J."/>
            <person name="Steenkamp E.T."/>
            <person name="van der Nest M.A."/>
            <person name="van Wyk S."/>
            <person name="Wingfield M.J."/>
            <person name="Xiong C."/>
            <person name="Yue Q."/>
            <person name="Zhang X."/>
        </authorList>
    </citation>
    <scope>NUCLEOTIDE SEQUENCE [LARGE SCALE GENOMIC DNA]</scope>
    <source>
        <strain evidence="1 2">BP 5553</strain>
    </source>
</reference>
<evidence type="ECO:0000313" key="1">
    <source>
        <dbReference type="EMBL" id="RDL32413.1"/>
    </source>
</evidence>
<dbReference type="Proteomes" id="UP000254866">
    <property type="component" value="Unassembled WGS sequence"/>
</dbReference>
<sequence>MITTKTGNVIPSTGNSRLNAKLQGGLRIIREDMTCAEFHDSVWGFVIYRCVEGSDAAWSSILEQLESHIQESLEDEQLQDLLPFHDLHIIDDKSLYGASIDEVRAHFQAWVPKTLEARLRPDIKCTISDVSYLSVDIAPRYEYCLAVDEISLESVEHPEGVGPVVKLVCRDWECPWSPEEKLRGVHPPFHDGITEYDEEDVGWMYMCLVSYMDKYENFHDWCWDDMYVRPPFIDGTEDETDMVGHWRRKKDVNQDKEVSET</sequence>
<dbReference type="STRING" id="2656787.A0A370TD70"/>
<dbReference type="OrthoDB" id="4424523at2759"/>
<name>A0A370TD70_9HELO</name>
<dbReference type="EMBL" id="NPIC01000010">
    <property type="protein sequence ID" value="RDL32413.1"/>
    <property type="molecule type" value="Genomic_DNA"/>
</dbReference>
<comment type="caution">
    <text evidence="1">The sequence shown here is derived from an EMBL/GenBank/DDBJ whole genome shotgun (WGS) entry which is preliminary data.</text>
</comment>
<keyword evidence="2" id="KW-1185">Reference proteome</keyword>